<evidence type="ECO:0000313" key="2">
    <source>
        <dbReference type="Proteomes" id="UP000616151"/>
    </source>
</evidence>
<reference evidence="1" key="1">
    <citation type="submission" date="2021-01" db="EMBL/GenBank/DDBJ databases">
        <authorList>
            <person name="Sun Q."/>
        </authorList>
    </citation>
    <scope>NUCLEOTIDE SEQUENCE</scope>
    <source>
        <strain evidence="1">YIM B02566</strain>
    </source>
</reference>
<sequence>MTGPETEKKLEIATEELAVLGNGALGYIREIEPGHAAKLLGPKKINVPGDIRLYCLYGADGTPMSISDSVEAAFAAAAEHELTPVTVH</sequence>
<name>A0ACC5REL0_9HYPH</name>
<keyword evidence="2" id="KW-1185">Reference proteome</keyword>
<proteinExistence type="predicted"/>
<dbReference type="Proteomes" id="UP000616151">
    <property type="component" value="Unassembled WGS sequence"/>
</dbReference>
<accession>A0ACC5REL0</accession>
<organism evidence="1 2">
    <name type="scientific">Taklimakanibacter albus</name>
    <dbReference type="NCBI Taxonomy" id="2800327"/>
    <lineage>
        <taxon>Bacteria</taxon>
        <taxon>Pseudomonadati</taxon>
        <taxon>Pseudomonadota</taxon>
        <taxon>Alphaproteobacteria</taxon>
        <taxon>Hyphomicrobiales</taxon>
        <taxon>Aestuariivirgaceae</taxon>
        <taxon>Taklimakanibacter</taxon>
    </lineage>
</organism>
<protein>
    <submittedName>
        <fullName evidence="1">DUF1150 family protein</fullName>
    </submittedName>
</protein>
<gene>
    <name evidence="1" type="ORF">JHL16_32260</name>
</gene>
<comment type="caution">
    <text evidence="1">The sequence shown here is derived from an EMBL/GenBank/DDBJ whole genome shotgun (WGS) entry which is preliminary data.</text>
</comment>
<dbReference type="EMBL" id="JAENHL010000008">
    <property type="protein sequence ID" value="MBK1871085.1"/>
    <property type="molecule type" value="Genomic_DNA"/>
</dbReference>
<evidence type="ECO:0000313" key="1">
    <source>
        <dbReference type="EMBL" id="MBK1871085.1"/>
    </source>
</evidence>